<gene>
    <name evidence="4" type="ORF">QU24_24290</name>
</gene>
<evidence type="ECO:0000313" key="5">
    <source>
        <dbReference type="Proteomes" id="UP000030853"/>
    </source>
</evidence>
<evidence type="ECO:0000256" key="1">
    <source>
        <dbReference type="ARBA" id="ARBA00022801"/>
    </source>
</evidence>
<dbReference type="PANTHER" id="PTHR43808:SF1">
    <property type="entry name" value="ACETYLORNITHINE DEACETYLASE"/>
    <property type="match status" value="1"/>
</dbReference>
<dbReference type="PANTHER" id="PTHR43808">
    <property type="entry name" value="ACETYLORNITHINE DEACETYLASE"/>
    <property type="match status" value="1"/>
</dbReference>
<dbReference type="Pfam" id="PF01546">
    <property type="entry name" value="Peptidase_M20"/>
    <property type="match status" value="1"/>
</dbReference>
<protein>
    <submittedName>
        <fullName evidence="4">Acetylornithine deacetylase</fullName>
        <ecNumber evidence="4">3.5.1.16</ecNumber>
    </submittedName>
</protein>
<feature type="non-terminal residue" evidence="4">
    <location>
        <position position="160"/>
    </location>
</feature>
<keyword evidence="3" id="KW-0170">Cobalt</keyword>
<dbReference type="Proteomes" id="UP000030853">
    <property type="component" value="Unassembled WGS sequence"/>
</dbReference>
<accession>A0A0B1R307</accession>
<dbReference type="EC" id="3.5.1.16" evidence="4"/>
<dbReference type="SUPFAM" id="SSF53187">
    <property type="entry name" value="Zn-dependent exopeptidases"/>
    <property type="match status" value="1"/>
</dbReference>
<dbReference type="GO" id="GO:0006526">
    <property type="term" value="P:L-arginine biosynthetic process"/>
    <property type="evidence" value="ECO:0007669"/>
    <property type="project" value="TreeGrafter"/>
</dbReference>
<dbReference type="Gene3D" id="3.40.630.10">
    <property type="entry name" value="Zn peptidases"/>
    <property type="match status" value="1"/>
</dbReference>
<evidence type="ECO:0000256" key="3">
    <source>
        <dbReference type="ARBA" id="ARBA00023285"/>
    </source>
</evidence>
<name>A0A0B1R307_9GAMM</name>
<proteinExistence type="predicted"/>
<dbReference type="RefSeq" id="WP_039336500.1">
    <property type="nucleotide sequence ID" value="NZ_JTJJ01000123.1"/>
</dbReference>
<dbReference type="PROSITE" id="PS00759">
    <property type="entry name" value="ARGE_DAPE_CPG2_2"/>
    <property type="match status" value="1"/>
</dbReference>
<dbReference type="AlphaFoldDB" id="A0A0B1R307"/>
<organism evidence="4 5">
    <name type="scientific">Pantoea rodasii</name>
    <dbReference type="NCBI Taxonomy" id="1076549"/>
    <lineage>
        <taxon>Bacteria</taxon>
        <taxon>Pseudomonadati</taxon>
        <taxon>Pseudomonadota</taxon>
        <taxon>Gammaproteobacteria</taxon>
        <taxon>Enterobacterales</taxon>
        <taxon>Erwiniaceae</taxon>
        <taxon>Pantoea</taxon>
    </lineage>
</organism>
<dbReference type="GO" id="GO:0008777">
    <property type="term" value="F:acetylornithine deacetylase activity"/>
    <property type="evidence" value="ECO:0007669"/>
    <property type="project" value="UniProtKB-EC"/>
</dbReference>
<evidence type="ECO:0000256" key="2">
    <source>
        <dbReference type="ARBA" id="ARBA00022833"/>
    </source>
</evidence>
<dbReference type="InterPro" id="IPR001261">
    <property type="entry name" value="ArgE/DapE_CS"/>
</dbReference>
<comment type="caution">
    <text evidence="4">The sequence shown here is derived from an EMBL/GenBank/DDBJ whole genome shotgun (WGS) entry which is preliminary data.</text>
</comment>
<keyword evidence="1 4" id="KW-0378">Hydrolase</keyword>
<dbReference type="InterPro" id="IPR002933">
    <property type="entry name" value="Peptidase_M20"/>
</dbReference>
<dbReference type="InterPro" id="IPR050072">
    <property type="entry name" value="Peptidase_M20A"/>
</dbReference>
<sequence length="160" mass="17643">MKTKLPPFIELYRQLIATPSISATDSAIDQSNETLINLLAGWFRDLGFSVEVQPVPGTRHKFNMLARSGLGAGGLLLAGHTDTVPYDDGRWTRDPFTLTEHDNKLYGLGTADMKGFFAFILDALREVDVTKLSKPLYILATADEEPTMAGAKYFSESTQL</sequence>
<evidence type="ECO:0000313" key="4">
    <source>
        <dbReference type="EMBL" id="KHJ65480.1"/>
    </source>
</evidence>
<dbReference type="PROSITE" id="PS00758">
    <property type="entry name" value="ARGE_DAPE_CPG2_1"/>
    <property type="match status" value="1"/>
</dbReference>
<reference evidence="4 5" key="1">
    <citation type="submission" date="2014-11" db="EMBL/GenBank/DDBJ databases">
        <title>Genome sequencing of Pantoea rodasii ND03.</title>
        <authorList>
            <person name="Muhamad Yunos N.Y."/>
            <person name="Chan K.-G."/>
        </authorList>
    </citation>
    <scope>NUCLEOTIDE SEQUENCE [LARGE SCALE GENOMIC DNA]</scope>
    <source>
        <strain evidence="4 5">ND03</strain>
    </source>
</reference>
<keyword evidence="2" id="KW-0862">Zinc</keyword>
<dbReference type="EMBL" id="JTJJ01000123">
    <property type="protein sequence ID" value="KHJ65480.1"/>
    <property type="molecule type" value="Genomic_DNA"/>
</dbReference>